<accession>A0ABV9K9W5</accession>
<dbReference type="RefSeq" id="WP_380080203.1">
    <property type="nucleotide sequence ID" value="NZ_JBHSGO010000215.1"/>
</dbReference>
<keyword evidence="4 8" id="KW-1133">Transmembrane helix</keyword>
<feature type="transmembrane region" description="Helical" evidence="8">
    <location>
        <begin position="392"/>
        <end position="411"/>
    </location>
</feature>
<feature type="transmembrane region" description="Helical" evidence="8">
    <location>
        <begin position="217"/>
        <end position="235"/>
    </location>
</feature>
<dbReference type="InterPro" id="IPR018365">
    <property type="entry name" value="Cell_cycle_FtsW-rel_CS"/>
</dbReference>
<dbReference type="PANTHER" id="PTHR30474:SF1">
    <property type="entry name" value="PEPTIDOGLYCAN GLYCOSYLTRANSFERASE MRDB"/>
    <property type="match status" value="1"/>
</dbReference>
<organism evidence="9 10">
    <name type="scientific">Falsiporphyromonas endometrii</name>
    <dbReference type="NCBI Taxonomy" id="1387297"/>
    <lineage>
        <taxon>Bacteria</taxon>
        <taxon>Pseudomonadati</taxon>
        <taxon>Bacteroidota</taxon>
        <taxon>Bacteroidia</taxon>
        <taxon>Bacteroidales</taxon>
        <taxon>Porphyromonadaceae</taxon>
        <taxon>Falsiporphyromonas</taxon>
    </lineage>
</organism>
<feature type="transmembrane region" description="Helical" evidence="8">
    <location>
        <begin position="81"/>
        <end position="100"/>
    </location>
</feature>
<feature type="transmembrane region" description="Helical" evidence="8">
    <location>
        <begin position="185"/>
        <end position="205"/>
    </location>
</feature>
<evidence type="ECO:0000256" key="6">
    <source>
        <dbReference type="ARBA" id="ARBA00032370"/>
    </source>
</evidence>
<name>A0ABV9K9W5_9PORP</name>
<feature type="transmembrane region" description="Helical" evidence="8">
    <location>
        <begin position="51"/>
        <end position="69"/>
    </location>
</feature>
<proteinExistence type="predicted"/>
<evidence type="ECO:0000256" key="2">
    <source>
        <dbReference type="ARBA" id="ARBA00022692"/>
    </source>
</evidence>
<dbReference type="Pfam" id="PF01098">
    <property type="entry name" value="FTSW_RODA_SPOVE"/>
    <property type="match status" value="2"/>
</dbReference>
<dbReference type="PROSITE" id="PS00428">
    <property type="entry name" value="FTSW_RODA_SPOVE"/>
    <property type="match status" value="1"/>
</dbReference>
<feature type="transmembrane region" description="Helical" evidence="8">
    <location>
        <begin position="242"/>
        <end position="261"/>
    </location>
</feature>
<evidence type="ECO:0000256" key="1">
    <source>
        <dbReference type="ARBA" id="ARBA00004141"/>
    </source>
</evidence>
<dbReference type="EMBL" id="JBHSGO010000215">
    <property type="protein sequence ID" value="MFC4666793.1"/>
    <property type="molecule type" value="Genomic_DNA"/>
</dbReference>
<feature type="transmembrane region" description="Helical" evidence="8">
    <location>
        <begin position="267"/>
        <end position="285"/>
    </location>
</feature>
<feature type="transmembrane region" description="Helical" evidence="8">
    <location>
        <begin position="297"/>
        <end position="317"/>
    </location>
</feature>
<dbReference type="PANTHER" id="PTHR30474">
    <property type="entry name" value="CELL CYCLE PROTEIN"/>
    <property type="match status" value="1"/>
</dbReference>
<dbReference type="InterPro" id="IPR001182">
    <property type="entry name" value="FtsW/RodA"/>
</dbReference>
<dbReference type="NCBIfam" id="NF037961">
    <property type="entry name" value="RodA_shape"/>
    <property type="match status" value="2"/>
</dbReference>
<reference evidence="10" key="1">
    <citation type="journal article" date="2019" name="Int. J. Syst. Evol. Microbiol.">
        <title>The Global Catalogue of Microorganisms (GCM) 10K type strain sequencing project: providing services to taxonomists for standard genome sequencing and annotation.</title>
        <authorList>
            <consortium name="The Broad Institute Genomics Platform"/>
            <consortium name="The Broad Institute Genome Sequencing Center for Infectious Disease"/>
            <person name="Wu L."/>
            <person name="Ma J."/>
        </authorList>
    </citation>
    <scope>NUCLEOTIDE SEQUENCE [LARGE SCALE GENOMIC DNA]</scope>
    <source>
        <strain evidence="10">CGMCC 4.7357</strain>
    </source>
</reference>
<gene>
    <name evidence="9" type="primary">rodA</name>
    <name evidence="9" type="ORF">ACFO3G_09335</name>
</gene>
<sequence>MDRRNKPLIKRIDWFLIILYLIMVTAGWFSICGATYDFNIYDLFSMGSRPMQQVVWIGLAIVIGIIIITIDQKIYEQASPFIYFAMLIVLAATIVLAPNIKGSHSWLVIGPLRLQPAEFAKISTAMMLAFLFNQYEYKLDSLKSYLQVFAIVGAPILLILLQNETGSALVFFTFFLALYREGFNGVFLGLAGTAVVLFVTAMKLSDSLIFGNTQADVWSITMMIAIATMCCIAVYTKKVGKYFWLITIGGTILANIATYIIRFWYPIEYIWANYLLLLWLIGWLLRRSIVRLKKGYLFIAMFSLGSLLFFHSVDYVFDEIMQPHQQMRIKVALGIEDDIKGSGYNVNQSKIAIGSGGLSGKGFLKGTQTKLKYVPEQATDFIYCTIGEEQGFVGSSITLILFALMILRIIFIAERQSSTYARVYAYCVASILLFHVTINVGMVIGIVPVIGIPLPFFSYGGSSLWGFSILLFLLISLDARRIE</sequence>
<keyword evidence="5 8" id="KW-0472">Membrane</keyword>
<keyword evidence="10" id="KW-1185">Reference proteome</keyword>
<evidence type="ECO:0000256" key="3">
    <source>
        <dbReference type="ARBA" id="ARBA00022960"/>
    </source>
</evidence>
<protein>
    <recommendedName>
        <fullName evidence="7">Cell wall polymerase</fullName>
    </recommendedName>
    <alternativeName>
        <fullName evidence="6">Peptidoglycan polymerase</fullName>
    </alternativeName>
</protein>
<feature type="transmembrane region" description="Helical" evidence="8">
    <location>
        <begin position="423"/>
        <end position="450"/>
    </location>
</feature>
<feature type="transmembrane region" description="Helical" evidence="8">
    <location>
        <begin position="12"/>
        <end position="31"/>
    </location>
</feature>
<evidence type="ECO:0000256" key="8">
    <source>
        <dbReference type="SAM" id="Phobius"/>
    </source>
</evidence>
<comment type="caution">
    <text evidence="9">The sequence shown here is derived from an EMBL/GenBank/DDBJ whole genome shotgun (WGS) entry which is preliminary data.</text>
</comment>
<evidence type="ECO:0000256" key="7">
    <source>
        <dbReference type="ARBA" id="ARBA00033270"/>
    </source>
</evidence>
<evidence type="ECO:0000256" key="4">
    <source>
        <dbReference type="ARBA" id="ARBA00022989"/>
    </source>
</evidence>
<evidence type="ECO:0000256" key="5">
    <source>
        <dbReference type="ARBA" id="ARBA00023136"/>
    </source>
</evidence>
<keyword evidence="2 8" id="KW-0812">Transmembrane</keyword>
<feature type="transmembrane region" description="Helical" evidence="8">
    <location>
        <begin position="145"/>
        <end position="178"/>
    </location>
</feature>
<feature type="transmembrane region" description="Helical" evidence="8">
    <location>
        <begin position="456"/>
        <end position="477"/>
    </location>
</feature>
<comment type="subcellular location">
    <subcellularLocation>
        <location evidence="1">Membrane</location>
        <topology evidence="1">Multi-pass membrane protein</topology>
    </subcellularLocation>
</comment>
<keyword evidence="3" id="KW-0133">Cell shape</keyword>
<dbReference type="Proteomes" id="UP001596020">
    <property type="component" value="Unassembled WGS sequence"/>
</dbReference>
<evidence type="ECO:0000313" key="9">
    <source>
        <dbReference type="EMBL" id="MFC4666793.1"/>
    </source>
</evidence>
<evidence type="ECO:0000313" key="10">
    <source>
        <dbReference type="Proteomes" id="UP001596020"/>
    </source>
</evidence>